<feature type="transmembrane region" description="Helical" evidence="1">
    <location>
        <begin position="33"/>
        <end position="57"/>
    </location>
</feature>
<name>A0ABV3R533_9HYPH</name>
<keyword evidence="4" id="KW-1185">Reference proteome</keyword>
<evidence type="ECO:0000256" key="2">
    <source>
        <dbReference type="SAM" id="SignalP"/>
    </source>
</evidence>
<organism evidence="3 4">
    <name type="scientific">Mesorhizobium marinum</name>
    <dbReference type="NCBI Taxonomy" id="3228790"/>
    <lineage>
        <taxon>Bacteria</taxon>
        <taxon>Pseudomonadati</taxon>
        <taxon>Pseudomonadota</taxon>
        <taxon>Alphaproteobacteria</taxon>
        <taxon>Hyphomicrobiales</taxon>
        <taxon>Phyllobacteriaceae</taxon>
        <taxon>Mesorhizobium</taxon>
    </lineage>
</organism>
<keyword evidence="1" id="KW-1133">Transmembrane helix</keyword>
<gene>
    <name evidence="3" type="ORF">ABUE31_20745</name>
</gene>
<keyword evidence="1" id="KW-0472">Membrane</keyword>
<dbReference type="EMBL" id="JBFOCI010000008">
    <property type="protein sequence ID" value="MEW9808427.1"/>
    <property type="molecule type" value="Genomic_DNA"/>
</dbReference>
<keyword evidence="2" id="KW-0732">Signal</keyword>
<feature type="chain" id="PRO_5046318631" evidence="2">
    <location>
        <begin position="22"/>
        <end position="211"/>
    </location>
</feature>
<feature type="transmembrane region" description="Helical" evidence="1">
    <location>
        <begin position="118"/>
        <end position="134"/>
    </location>
</feature>
<evidence type="ECO:0000313" key="4">
    <source>
        <dbReference type="Proteomes" id="UP001556196"/>
    </source>
</evidence>
<protein>
    <submittedName>
        <fullName evidence="3">HupE/UreJ family protein</fullName>
    </submittedName>
</protein>
<evidence type="ECO:0000313" key="3">
    <source>
        <dbReference type="EMBL" id="MEW9808427.1"/>
    </source>
</evidence>
<sequence length="211" mass="21548">MTTGRGIALAFLFLVASADEAAAHSPIPGMQGFYLGMLHPLSTPPQLLSLLAAGLLLGLRWPGPFRYCWPAFAVSCLAGIALGQWGWLRGLEDTALLAGGIAAAILAALLTPKLTAPCVAISAWTGLFLGVASIPDEGPAWPVIVTLAGSFVGANLALVYLAFAVGSLRARFTAQWVGIGLRIAAAWIAAVAALMLALLLVDPTSGGGTGM</sequence>
<dbReference type="Pfam" id="PF04955">
    <property type="entry name" value="HupE_UreJ"/>
    <property type="match status" value="1"/>
</dbReference>
<comment type="caution">
    <text evidence="3">The sequence shown here is derived from an EMBL/GenBank/DDBJ whole genome shotgun (WGS) entry which is preliminary data.</text>
</comment>
<feature type="transmembrane region" description="Helical" evidence="1">
    <location>
        <begin position="176"/>
        <end position="201"/>
    </location>
</feature>
<dbReference type="Proteomes" id="UP001556196">
    <property type="component" value="Unassembled WGS sequence"/>
</dbReference>
<proteinExistence type="predicted"/>
<feature type="transmembrane region" description="Helical" evidence="1">
    <location>
        <begin position="140"/>
        <end position="164"/>
    </location>
</feature>
<accession>A0ABV3R533</accession>
<feature type="transmembrane region" description="Helical" evidence="1">
    <location>
        <begin position="69"/>
        <end position="88"/>
    </location>
</feature>
<dbReference type="InterPro" id="IPR007038">
    <property type="entry name" value="HupE_UreJ"/>
</dbReference>
<feature type="transmembrane region" description="Helical" evidence="1">
    <location>
        <begin position="94"/>
        <end position="111"/>
    </location>
</feature>
<feature type="signal peptide" evidence="2">
    <location>
        <begin position="1"/>
        <end position="21"/>
    </location>
</feature>
<dbReference type="RefSeq" id="WP_367725659.1">
    <property type="nucleotide sequence ID" value="NZ_JBFOCH010000011.1"/>
</dbReference>
<reference evidence="3 4" key="1">
    <citation type="submission" date="2024-06" db="EMBL/GenBank/DDBJ databases">
        <authorList>
            <person name="Tuo L."/>
        </authorList>
    </citation>
    <scope>NUCLEOTIDE SEQUENCE [LARGE SCALE GENOMIC DNA]</scope>
    <source>
        <strain evidence="3 4">ZMM04-5</strain>
    </source>
</reference>
<evidence type="ECO:0000256" key="1">
    <source>
        <dbReference type="SAM" id="Phobius"/>
    </source>
</evidence>
<keyword evidence="1" id="KW-0812">Transmembrane</keyword>